<comment type="cofactor">
    <cofactor evidence="1">
        <name>FAD</name>
        <dbReference type="ChEBI" id="CHEBI:57692"/>
    </cofactor>
</comment>
<evidence type="ECO:0000313" key="8">
    <source>
        <dbReference type="EMBL" id="ERJ07122.1"/>
    </source>
</evidence>
<name>F7PP83_9EURY</name>
<evidence type="ECO:0000256" key="3">
    <source>
        <dbReference type="ARBA" id="ARBA00022630"/>
    </source>
</evidence>
<gene>
    <name evidence="8" type="primary">yjlD</name>
    <name evidence="8" type="ORF">HLRTI_000716</name>
    <name evidence="7" type="ORF">HTIA_0599</name>
</gene>
<comment type="similarity">
    <text evidence="2">Belongs to the NADH dehydrogenase family.</text>
</comment>
<dbReference type="InterPro" id="IPR023753">
    <property type="entry name" value="FAD/NAD-binding_dom"/>
</dbReference>
<dbReference type="EMBL" id="HF571520">
    <property type="protein sequence ID" value="CCQ32743.1"/>
    <property type="molecule type" value="Genomic_DNA"/>
</dbReference>
<dbReference type="RefSeq" id="WP_008527952.1">
    <property type="nucleotide sequence ID" value="NC_021921.1"/>
</dbReference>
<evidence type="ECO:0000313" key="7">
    <source>
        <dbReference type="EMBL" id="CCQ32743.1"/>
    </source>
</evidence>
<reference evidence="8 9" key="1">
    <citation type="journal article" date="2011" name="J. Bacteriol.">
        <title>Genome sequence of Halorhabdus tiamatea, the first archaeon isolated from a deep-sea anoxic brine lake.</title>
        <authorList>
            <person name="Antunes A."/>
            <person name="Alam I."/>
            <person name="Bajic V.B."/>
            <person name="Stingl U."/>
        </authorList>
    </citation>
    <scope>NUCLEOTIDE SEQUENCE [LARGE SCALE GENOMIC DNA]</scope>
    <source>
        <strain evidence="8 9">SARL4B</strain>
    </source>
</reference>
<feature type="domain" description="FAD/NAD(P)-binding" evidence="6">
    <location>
        <begin position="1"/>
        <end position="291"/>
    </location>
</feature>
<dbReference type="GO" id="GO:0019646">
    <property type="term" value="P:aerobic electron transport chain"/>
    <property type="evidence" value="ECO:0007669"/>
    <property type="project" value="TreeGrafter"/>
</dbReference>
<evidence type="ECO:0000256" key="4">
    <source>
        <dbReference type="ARBA" id="ARBA00022827"/>
    </source>
</evidence>
<keyword evidence="4" id="KW-0274">FAD</keyword>
<keyword evidence="3" id="KW-0285">Flavoprotein</keyword>
<evidence type="ECO:0000256" key="1">
    <source>
        <dbReference type="ARBA" id="ARBA00001974"/>
    </source>
</evidence>
<evidence type="ECO:0000313" key="10">
    <source>
        <dbReference type="Proteomes" id="UP000015381"/>
    </source>
</evidence>
<evidence type="ECO:0000259" key="6">
    <source>
        <dbReference type="Pfam" id="PF07992"/>
    </source>
</evidence>
<dbReference type="Proteomes" id="UP000015381">
    <property type="component" value="Chromosome I"/>
</dbReference>
<dbReference type="STRING" id="1033806.HTIA_0599"/>
<dbReference type="EMBL" id="AFNT02000006">
    <property type="protein sequence ID" value="ERJ07122.1"/>
    <property type="molecule type" value="Genomic_DNA"/>
</dbReference>
<dbReference type="SUPFAM" id="SSF51905">
    <property type="entry name" value="FAD/NAD(P)-binding domain"/>
    <property type="match status" value="2"/>
</dbReference>
<dbReference type="AlphaFoldDB" id="F7PP83"/>
<evidence type="ECO:0000313" key="9">
    <source>
        <dbReference type="Proteomes" id="UP000003861"/>
    </source>
</evidence>
<dbReference type="InterPro" id="IPR036188">
    <property type="entry name" value="FAD/NAD-bd_sf"/>
</dbReference>
<evidence type="ECO:0000256" key="2">
    <source>
        <dbReference type="ARBA" id="ARBA00005272"/>
    </source>
</evidence>
<organism evidence="8 9">
    <name type="scientific">Halorhabdus tiamatea SARL4B</name>
    <dbReference type="NCBI Taxonomy" id="1033806"/>
    <lineage>
        <taxon>Archaea</taxon>
        <taxon>Methanobacteriati</taxon>
        <taxon>Methanobacteriota</taxon>
        <taxon>Stenosarchaea group</taxon>
        <taxon>Halobacteria</taxon>
        <taxon>Halobacteriales</taxon>
        <taxon>Haloarculaceae</taxon>
        <taxon>Halorhabdus</taxon>
    </lineage>
</organism>
<dbReference type="InterPro" id="IPR051169">
    <property type="entry name" value="NADH-Q_oxidoreductase"/>
</dbReference>
<reference evidence="8 9" key="2">
    <citation type="journal article" date="2013" name="PLoS ONE">
        <title>INDIGO - INtegrated Data Warehouse of MIcrobial GenOmes with Examples from the Red Sea Extremophiles.</title>
        <authorList>
            <person name="Alam I."/>
            <person name="Antunes A."/>
            <person name="Kamau A.A."/>
            <person name="Ba Alawi W."/>
            <person name="Kalkatawi M."/>
            <person name="Stingl U."/>
            <person name="Bajic V.B."/>
        </authorList>
    </citation>
    <scope>NUCLEOTIDE SEQUENCE [LARGE SCALE GENOMIC DNA]</scope>
    <source>
        <strain evidence="8 9">SARL4B</strain>
    </source>
</reference>
<dbReference type="HOGENOM" id="CLU_021377_7_2_2"/>
<dbReference type="PANTHER" id="PTHR42913:SF3">
    <property type="entry name" value="64 KDA MITOCHONDRIAL NADH DEHYDROGENASE (EUROFUNG)"/>
    <property type="match status" value="1"/>
</dbReference>
<keyword evidence="10" id="KW-1185">Reference proteome</keyword>
<dbReference type="OrthoDB" id="38899at2157"/>
<dbReference type="KEGG" id="hti:HTIA_0599"/>
<dbReference type="PANTHER" id="PTHR42913">
    <property type="entry name" value="APOPTOSIS-INDUCING FACTOR 1"/>
    <property type="match status" value="1"/>
</dbReference>
<dbReference type="Pfam" id="PF07992">
    <property type="entry name" value="Pyr_redox_2"/>
    <property type="match status" value="1"/>
</dbReference>
<protein>
    <submittedName>
        <fullName evidence="7 8">NADH dehydrogenase</fullName>
        <ecNumber evidence="7 8">1.6.99.3</ecNumber>
    </submittedName>
</protein>
<dbReference type="GeneID" id="23798069"/>
<dbReference type="Gene3D" id="3.50.50.100">
    <property type="match status" value="1"/>
</dbReference>
<keyword evidence="5 8" id="KW-0560">Oxidoreductase</keyword>
<evidence type="ECO:0000256" key="5">
    <source>
        <dbReference type="ARBA" id="ARBA00023002"/>
    </source>
</evidence>
<proteinExistence type="inferred from homology"/>
<dbReference type="EC" id="1.6.99.3" evidence="7 8"/>
<dbReference type="GO" id="GO:0003955">
    <property type="term" value="F:NAD(P)H dehydrogenase (quinone) activity"/>
    <property type="evidence" value="ECO:0007669"/>
    <property type="project" value="TreeGrafter"/>
</dbReference>
<sequence>MRVAIFGAGYAGLGVARRLERSLPDDVELVVVDESGEHVVRHLLHRGIRFPDELDHVRLPLGLLLDRATIREARVETLDHERAIATLADGESLSYDIGVVTLGADPEFYDLEGVAEHATPLHRPADVATIRAAFEDMLEDGGRVVVGGAGLTGIQTAGELAALARERDASESVDVTLLEQADAVPPGYDERLQHAVADALEAADVDVRTSTTITGASQDTVTVTDGEPIPYDQLVWAGGIRGPAAQGGDRPTVPATLRLDANAFALGDTVRIVDENGTRVPPTAHAAIRQAGVTATNVTRVVEHRRENGGFEPRLDRYRHDETGWLVSVGDDAVARVGPKILRGGAAMAAKTAVGVGYLTSVGAVEDAVAHVRDTVTPDAVDVTPPR</sequence>
<dbReference type="eggNOG" id="arCOG01067">
    <property type="taxonomic scope" value="Archaea"/>
</dbReference>
<accession>F7PP83</accession>
<reference evidence="7 10" key="3">
    <citation type="journal article" date="2014" name="Environ. Microbiol.">
        <title>Halorhabdus tiamatea: proteogenomics and glycosidase activity measurements identify the first cultivated euryarchaeon from a deep-sea anoxic brine lake as potential polysaccharide degrader.</title>
        <authorList>
            <person name="Werner J."/>
            <person name="Ferrer M."/>
            <person name="Michel G."/>
            <person name="Mann A.J."/>
            <person name="Huang S."/>
            <person name="Juarez S."/>
            <person name="Ciordia S."/>
            <person name="Albar J.P."/>
            <person name="Alcaide M."/>
            <person name="La Cono V."/>
            <person name="Yakimov M.M."/>
            <person name="Antunes A."/>
            <person name="Taborda M."/>
            <person name="Da Costa M.S."/>
            <person name="Amann R.I."/>
            <person name="Gloeckner F.O."/>
            <person name="Golyshina O.V."/>
            <person name="Golyshin P.N."/>
            <person name="Teeling H."/>
        </authorList>
    </citation>
    <scope>NUCLEOTIDE SEQUENCE [LARGE SCALE GENOMIC DNA]</scope>
    <source>
        <strain evidence="10">SARL4B</strain>
        <strain evidence="7">Type strain: SARL4B</strain>
    </source>
</reference>
<dbReference type="PATRIC" id="fig|1033806.12.peg.594"/>
<dbReference type="Proteomes" id="UP000003861">
    <property type="component" value="Unassembled WGS sequence"/>
</dbReference>